<protein>
    <recommendedName>
        <fullName evidence="2">ORC1/DEAH AAA+ ATPase domain-containing protein</fullName>
    </recommendedName>
</protein>
<evidence type="ECO:0000313" key="4">
    <source>
        <dbReference type="Proteomes" id="UP001501509"/>
    </source>
</evidence>
<keyword evidence="4" id="KW-1185">Reference proteome</keyword>
<evidence type="ECO:0000259" key="2">
    <source>
        <dbReference type="Pfam" id="PF13401"/>
    </source>
</evidence>
<dbReference type="Pfam" id="PF13401">
    <property type="entry name" value="AAA_22"/>
    <property type="match status" value="1"/>
</dbReference>
<dbReference type="InterPro" id="IPR049945">
    <property type="entry name" value="AAA_22"/>
</dbReference>
<dbReference type="RefSeq" id="WP_344546540.1">
    <property type="nucleotide sequence ID" value="NZ_BAAATD010000010.1"/>
</dbReference>
<comment type="caution">
    <text evidence="3">The sequence shown here is derived from an EMBL/GenBank/DDBJ whole genome shotgun (WGS) entry which is preliminary data.</text>
</comment>
<dbReference type="EMBL" id="BAAATD010000010">
    <property type="protein sequence ID" value="GAA2622093.1"/>
    <property type="molecule type" value="Genomic_DNA"/>
</dbReference>
<feature type="region of interest" description="Disordered" evidence="1">
    <location>
        <begin position="53"/>
        <end position="73"/>
    </location>
</feature>
<gene>
    <name evidence="3" type="ORF">GCM10010411_67660</name>
</gene>
<proteinExistence type="predicted"/>
<name>A0ABN3QBR8_9ACTN</name>
<feature type="domain" description="ORC1/DEAH AAA+ ATPase" evidence="2">
    <location>
        <begin position="10"/>
        <end position="52"/>
    </location>
</feature>
<dbReference type="Proteomes" id="UP001501509">
    <property type="component" value="Unassembled WGS sequence"/>
</dbReference>
<sequence>MAAHRGSPYLELLIVDEAERLRPNVLEHLRDHYDRTRMGLIFIGMPGIENALPATPRSTAASASPTTTGRGTS</sequence>
<evidence type="ECO:0000256" key="1">
    <source>
        <dbReference type="SAM" id="MobiDB-lite"/>
    </source>
</evidence>
<evidence type="ECO:0000313" key="3">
    <source>
        <dbReference type="EMBL" id="GAA2622093.1"/>
    </source>
</evidence>
<organism evidence="3 4">
    <name type="scientific">Actinomadura fulvescens</name>
    <dbReference type="NCBI Taxonomy" id="46160"/>
    <lineage>
        <taxon>Bacteria</taxon>
        <taxon>Bacillati</taxon>
        <taxon>Actinomycetota</taxon>
        <taxon>Actinomycetes</taxon>
        <taxon>Streptosporangiales</taxon>
        <taxon>Thermomonosporaceae</taxon>
        <taxon>Actinomadura</taxon>
    </lineage>
</organism>
<feature type="compositionally biased region" description="Low complexity" evidence="1">
    <location>
        <begin position="54"/>
        <end position="73"/>
    </location>
</feature>
<accession>A0ABN3QBR8</accession>
<reference evidence="3 4" key="1">
    <citation type="journal article" date="2019" name="Int. J. Syst. Evol. Microbiol.">
        <title>The Global Catalogue of Microorganisms (GCM) 10K type strain sequencing project: providing services to taxonomists for standard genome sequencing and annotation.</title>
        <authorList>
            <consortium name="The Broad Institute Genomics Platform"/>
            <consortium name="The Broad Institute Genome Sequencing Center for Infectious Disease"/>
            <person name="Wu L."/>
            <person name="Ma J."/>
        </authorList>
    </citation>
    <scope>NUCLEOTIDE SEQUENCE [LARGE SCALE GENOMIC DNA]</scope>
    <source>
        <strain evidence="3 4">JCM 6833</strain>
    </source>
</reference>